<organism evidence="11">
    <name type="scientific">Clymenella torquata</name>
    <name type="common">Bamboo worm</name>
    <name type="synonym">Clymene torquatus</name>
    <dbReference type="NCBI Taxonomy" id="292503"/>
    <lineage>
        <taxon>Eukaryota</taxon>
        <taxon>Metazoa</taxon>
        <taxon>Spiralia</taxon>
        <taxon>Lophotrochozoa</taxon>
        <taxon>Annelida</taxon>
        <taxon>Polychaeta</taxon>
        <taxon>Sedentaria</taxon>
        <taxon>Scolecida</taxon>
        <taxon>Maldanidae</taxon>
        <taxon>Clymenella</taxon>
    </lineage>
</organism>
<dbReference type="Gene3D" id="1.10.287.3510">
    <property type="match status" value="1"/>
</dbReference>
<name>Q642W6_CLYTO</name>
<keyword evidence="11" id="KW-0496">Mitochondrion</keyword>
<evidence type="ECO:0000256" key="1">
    <source>
        <dbReference type="ARBA" id="ARBA00004141"/>
    </source>
</evidence>
<keyword evidence="5" id="KW-1278">Translocase</keyword>
<keyword evidence="6 10" id="KW-1133">Transmembrane helix</keyword>
<gene>
    <name evidence="11" type="primary">nad4L</name>
</gene>
<evidence type="ECO:0000256" key="9">
    <source>
        <dbReference type="ARBA" id="ARBA00031586"/>
    </source>
</evidence>
<feature type="transmembrane region" description="Helical" evidence="10">
    <location>
        <begin position="63"/>
        <end position="84"/>
    </location>
</feature>
<evidence type="ECO:0000256" key="4">
    <source>
        <dbReference type="ARBA" id="ARBA00022692"/>
    </source>
</evidence>
<evidence type="ECO:0000256" key="10">
    <source>
        <dbReference type="SAM" id="Phobius"/>
    </source>
</evidence>
<dbReference type="EMBL" id="AY741661">
    <property type="protein sequence ID" value="AAU20742.1"/>
    <property type="molecule type" value="Genomic_DNA"/>
</dbReference>
<evidence type="ECO:0000256" key="3">
    <source>
        <dbReference type="ARBA" id="ARBA00016612"/>
    </source>
</evidence>
<feature type="transmembrane region" description="Helical" evidence="10">
    <location>
        <begin position="6"/>
        <end position="24"/>
    </location>
</feature>
<keyword evidence="8 10" id="KW-0472">Membrane</keyword>
<dbReference type="AlphaFoldDB" id="Q642W6"/>
<comment type="similarity">
    <text evidence="2">Belongs to the complex I subunit 4L family.</text>
</comment>
<dbReference type="GO" id="GO:0016020">
    <property type="term" value="C:membrane"/>
    <property type="evidence" value="ECO:0007669"/>
    <property type="project" value="UniProtKB-SubCell"/>
</dbReference>
<feature type="transmembrane region" description="Helical" evidence="10">
    <location>
        <begin position="31"/>
        <end position="51"/>
    </location>
</feature>
<proteinExistence type="inferred from homology"/>
<keyword evidence="7" id="KW-0520">NAD</keyword>
<evidence type="ECO:0000256" key="6">
    <source>
        <dbReference type="ARBA" id="ARBA00022989"/>
    </source>
</evidence>
<sequence>MTVTTPMLYLLPMLPLFPMFALIFNQKSFMMSLLCLEAMILSLVLLTAILLGGINSSEPSMCLILLVFGACEASIGLAIMVTIMRSQGNESVSLLTVSKC</sequence>
<evidence type="ECO:0000256" key="5">
    <source>
        <dbReference type="ARBA" id="ARBA00022967"/>
    </source>
</evidence>
<accession>Q642W6</accession>
<evidence type="ECO:0000256" key="2">
    <source>
        <dbReference type="ARBA" id="ARBA00010519"/>
    </source>
</evidence>
<geneLocation type="mitochondrion" evidence="11"/>
<evidence type="ECO:0000313" key="11">
    <source>
        <dbReference type="EMBL" id="AAU20742.1"/>
    </source>
</evidence>
<dbReference type="Pfam" id="PF00420">
    <property type="entry name" value="Oxidored_q2"/>
    <property type="match status" value="1"/>
</dbReference>
<protein>
    <recommendedName>
        <fullName evidence="3">NADH-ubiquinone oxidoreductase chain 4L</fullName>
    </recommendedName>
    <alternativeName>
        <fullName evidence="9">NADH dehydrogenase subunit 4L</fullName>
    </alternativeName>
</protein>
<evidence type="ECO:0000256" key="7">
    <source>
        <dbReference type="ARBA" id="ARBA00023027"/>
    </source>
</evidence>
<evidence type="ECO:0000256" key="8">
    <source>
        <dbReference type="ARBA" id="ARBA00023136"/>
    </source>
</evidence>
<dbReference type="InterPro" id="IPR039428">
    <property type="entry name" value="NUOK/Mnh_C1-like"/>
</dbReference>
<reference evidence="11" key="1">
    <citation type="journal article" date="2005" name="Mol. Biol. Evol.">
        <title>Mitochondrial genomes of Clymenella torquata (Maldanidae) and Riftia pachyptila (Siboglinidae): evidence for conserved gene order in annelida.</title>
        <authorList>
            <person name="Jennings R.M."/>
            <person name="Halanych K.M."/>
        </authorList>
    </citation>
    <scope>NUCLEOTIDE SEQUENCE</scope>
</reference>
<comment type="subcellular location">
    <subcellularLocation>
        <location evidence="1">Membrane</location>
        <topology evidence="1">Multi-pass membrane protein</topology>
    </subcellularLocation>
</comment>
<keyword evidence="4 10" id="KW-0812">Transmembrane</keyword>